<dbReference type="Gramene" id="GBG62689">
    <property type="protein sequence ID" value="GBG62689"/>
    <property type="gene ID" value="CBR_g31705"/>
</dbReference>
<dbReference type="Proteomes" id="UP000265515">
    <property type="component" value="Unassembled WGS sequence"/>
</dbReference>
<evidence type="ECO:0000313" key="1">
    <source>
        <dbReference type="EMBL" id="GBG62689.1"/>
    </source>
</evidence>
<protein>
    <submittedName>
        <fullName evidence="1">Uncharacterized protein</fullName>
    </submittedName>
</protein>
<gene>
    <name evidence="1" type="ORF">CBR_g31705</name>
</gene>
<evidence type="ECO:0000313" key="2">
    <source>
        <dbReference type="Proteomes" id="UP000265515"/>
    </source>
</evidence>
<dbReference type="EMBL" id="BFEA01000031">
    <property type="protein sequence ID" value="GBG62689.1"/>
    <property type="molecule type" value="Genomic_DNA"/>
</dbReference>
<organism evidence="1 2">
    <name type="scientific">Chara braunii</name>
    <name type="common">Braun's stonewort</name>
    <dbReference type="NCBI Taxonomy" id="69332"/>
    <lineage>
        <taxon>Eukaryota</taxon>
        <taxon>Viridiplantae</taxon>
        <taxon>Streptophyta</taxon>
        <taxon>Charophyceae</taxon>
        <taxon>Charales</taxon>
        <taxon>Characeae</taxon>
        <taxon>Chara</taxon>
    </lineage>
</organism>
<accession>A0A388JY03</accession>
<reference evidence="1 2" key="1">
    <citation type="journal article" date="2018" name="Cell">
        <title>The Chara Genome: Secondary Complexity and Implications for Plant Terrestrialization.</title>
        <authorList>
            <person name="Nishiyama T."/>
            <person name="Sakayama H."/>
            <person name="Vries J.D."/>
            <person name="Buschmann H."/>
            <person name="Saint-Marcoux D."/>
            <person name="Ullrich K.K."/>
            <person name="Haas F.B."/>
            <person name="Vanderstraeten L."/>
            <person name="Becker D."/>
            <person name="Lang D."/>
            <person name="Vosolsobe S."/>
            <person name="Rombauts S."/>
            <person name="Wilhelmsson P.K.I."/>
            <person name="Janitza P."/>
            <person name="Kern R."/>
            <person name="Heyl A."/>
            <person name="Rumpler F."/>
            <person name="Villalobos L.I.A.C."/>
            <person name="Clay J.M."/>
            <person name="Skokan R."/>
            <person name="Toyoda A."/>
            <person name="Suzuki Y."/>
            <person name="Kagoshima H."/>
            <person name="Schijlen E."/>
            <person name="Tajeshwar N."/>
            <person name="Catarino B."/>
            <person name="Hetherington A.J."/>
            <person name="Saltykova A."/>
            <person name="Bonnot C."/>
            <person name="Breuninger H."/>
            <person name="Symeonidi A."/>
            <person name="Radhakrishnan G.V."/>
            <person name="Van Nieuwerburgh F."/>
            <person name="Deforce D."/>
            <person name="Chang C."/>
            <person name="Karol K.G."/>
            <person name="Hedrich R."/>
            <person name="Ulvskov P."/>
            <person name="Glockner G."/>
            <person name="Delwiche C.F."/>
            <person name="Petrasek J."/>
            <person name="Van de Peer Y."/>
            <person name="Friml J."/>
            <person name="Beilby M."/>
            <person name="Dolan L."/>
            <person name="Kohara Y."/>
            <person name="Sugano S."/>
            <person name="Fujiyama A."/>
            <person name="Delaux P.-M."/>
            <person name="Quint M."/>
            <person name="TheiBen G."/>
            <person name="Hagemann M."/>
            <person name="Harholt J."/>
            <person name="Dunand C."/>
            <person name="Zachgo S."/>
            <person name="Langdale J."/>
            <person name="Maumus F."/>
            <person name="Straeten D.V.D."/>
            <person name="Gould S.B."/>
            <person name="Rensing S.A."/>
        </authorList>
    </citation>
    <scope>NUCLEOTIDE SEQUENCE [LARGE SCALE GENOMIC DNA]</scope>
    <source>
        <strain evidence="1 2">S276</strain>
    </source>
</reference>
<keyword evidence="2" id="KW-1185">Reference proteome</keyword>
<proteinExistence type="predicted"/>
<dbReference type="AlphaFoldDB" id="A0A388JY03"/>
<name>A0A388JY03_CHABU</name>
<sequence>MLWLLVLKGGRILLFDGHLTLYEKSCRQHLVCAERQPHQVPPGSRIWDSRGFSMEEQDLDWRSPFLLTSRLKYQLCPLFEDLTK</sequence>
<comment type="caution">
    <text evidence="1">The sequence shown here is derived from an EMBL/GenBank/DDBJ whole genome shotgun (WGS) entry which is preliminary data.</text>
</comment>